<dbReference type="EMBL" id="CP118157">
    <property type="protein sequence ID" value="WOF22630.1"/>
    <property type="molecule type" value="Genomic_DNA"/>
</dbReference>
<sequence>MTTVGGALSPARLLAVIAPPAHAPADDAAERLPPAGASTDGEAPGPDAPPALTAVLSPRSAAPVLRRRRLERRAALRVTLTDAALVAAASAAAALSGPLPEPAAAVVALTAASLWWVGLALAGGGAPHRGAAPYGRATVATAAAFGVLAILLAPFDTALLQAQLVAAPAGLAAVLAGRALWHRRLVSERRTGAAAPRALVIGLPDDVDRVSSALNDHGRSGYLVVGTLPLEKGADAAMGRIADAMARLGADAVVIASAHTADAGFVQRLRRQLAGAATEIALASGMADSPGPRLSLHQAAGLPLVRMRVPAYDGGAHLAKRALDIVVAVLALVPVALLAPVIALAIVVDSPGPVLFRQERVGRDGRRFRMIKFRSMAAGAEDELALLSPRNEASGPLFKLRDDPRVTRVGRILRRTSLDELPQFWNVLVGDMSVVGPRPPLPREVLAYDRSAVRRLYVKPGITGPWQVGGRSDLSWEQSMRLDLHYVENWSILSDLVLIWRTVMVMVRAKGAY</sequence>
<feature type="transmembrane region" description="Helical" evidence="8">
    <location>
        <begin position="74"/>
        <end position="97"/>
    </location>
</feature>
<feature type="transmembrane region" description="Helical" evidence="8">
    <location>
        <begin position="325"/>
        <end position="348"/>
    </location>
</feature>
<keyword evidence="4 8" id="KW-0812">Transmembrane</keyword>
<evidence type="ECO:0000313" key="10">
    <source>
        <dbReference type="EMBL" id="WOF22630.1"/>
    </source>
</evidence>
<gene>
    <name evidence="10" type="ORF">N8K70_14725</name>
</gene>
<dbReference type="AlphaFoldDB" id="A0AA97FGM6"/>
<accession>A0AA97FGM6</accession>
<evidence type="ECO:0000256" key="5">
    <source>
        <dbReference type="ARBA" id="ARBA00022989"/>
    </source>
</evidence>
<organism evidence="10 11">
    <name type="scientific">Microbacterium betulae</name>
    <dbReference type="NCBI Taxonomy" id="2981139"/>
    <lineage>
        <taxon>Bacteria</taxon>
        <taxon>Bacillati</taxon>
        <taxon>Actinomycetota</taxon>
        <taxon>Actinomycetes</taxon>
        <taxon>Micrococcales</taxon>
        <taxon>Microbacteriaceae</taxon>
        <taxon>Microbacterium</taxon>
    </lineage>
</organism>
<comment type="subcellular location">
    <subcellularLocation>
        <location evidence="1">Membrane</location>
        <topology evidence="1">Multi-pass membrane protein</topology>
    </subcellularLocation>
</comment>
<evidence type="ECO:0000256" key="8">
    <source>
        <dbReference type="SAM" id="Phobius"/>
    </source>
</evidence>
<dbReference type="GO" id="GO:0016780">
    <property type="term" value="F:phosphotransferase activity, for other substituted phosphate groups"/>
    <property type="evidence" value="ECO:0007669"/>
    <property type="project" value="TreeGrafter"/>
</dbReference>
<dbReference type="RefSeq" id="WP_317139101.1">
    <property type="nucleotide sequence ID" value="NZ_CP118157.1"/>
</dbReference>
<keyword evidence="3 10" id="KW-0808">Transferase</keyword>
<dbReference type="NCBIfam" id="TIGR03025">
    <property type="entry name" value="EPS_sugtrans"/>
    <property type="match status" value="1"/>
</dbReference>
<dbReference type="PANTHER" id="PTHR30576">
    <property type="entry name" value="COLANIC BIOSYNTHESIS UDP-GLUCOSE LIPID CARRIER TRANSFERASE"/>
    <property type="match status" value="1"/>
</dbReference>
<keyword evidence="5 8" id="KW-1133">Transmembrane helix</keyword>
<evidence type="ECO:0000259" key="9">
    <source>
        <dbReference type="Pfam" id="PF02397"/>
    </source>
</evidence>
<keyword evidence="6 8" id="KW-0472">Membrane</keyword>
<dbReference type="Pfam" id="PF02397">
    <property type="entry name" value="Bac_transf"/>
    <property type="match status" value="1"/>
</dbReference>
<evidence type="ECO:0000256" key="4">
    <source>
        <dbReference type="ARBA" id="ARBA00022692"/>
    </source>
</evidence>
<evidence type="ECO:0000256" key="1">
    <source>
        <dbReference type="ARBA" id="ARBA00004141"/>
    </source>
</evidence>
<evidence type="ECO:0000313" key="11">
    <source>
        <dbReference type="Proteomes" id="UP001305498"/>
    </source>
</evidence>
<evidence type="ECO:0000256" key="3">
    <source>
        <dbReference type="ARBA" id="ARBA00022679"/>
    </source>
</evidence>
<feature type="transmembrane region" description="Helical" evidence="8">
    <location>
        <begin position="103"/>
        <end position="122"/>
    </location>
</feature>
<dbReference type="InterPro" id="IPR003362">
    <property type="entry name" value="Bact_transf"/>
</dbReference>
<dbReference type="KEGG" id="mbet:N8K70_14725"/>
<keyword evidence="11" id="KW-1185">Reference proteome</keyword>
<protein>
    <submittedName>
        <fullName evidence="10">Sugar transferase</fullName>
    </submittedName>
</protein>
<feature type="region of interest" description="Disordered" evidence="7">
    <location>
        <begin position="24"/>
        <end position="53"/>
    </location>
</feature>
<evidence type="ECO:0000256" key="6">
    <source>
        <dbReference type="ARBA" id="ARBA00023136"/>
    </source>
</evidence>
<proteinExistence type="inferred from homology"/>
<feature type="domain" description="Bacterial sugar transferase" evidence="9">
    <location>
        <begin position="320"/>
        <end position="507"/>
    </location>
</feature>
<dbReference type="GO" id="GO:0016020">
    <property type="term" value="C:membrane"/>
    <property type="evidence" value="ECO:0007669"/>
    <property type="project" value="UniProtKB-SubCell"/>
</dbReference>
<reference evidence="10 11" key="1">
    <citation type="submission" date="2023-02" db="EMBL/GenBank/DDBJ databases">
        <title>Microbacterium betulae sp. nov., isolated from birch wood.</title>
        <authorList>
            <person name="Pasciak M."/>
            <person name="Pawlik K.J."/>
            <person name="Martynowski D."/>
            <person name="Laczmanski L."/>
            <person name="Ciekot J."/>
            <person name="Szponar B."/>
            <person name="Wojcik-Fatla A."/>
            <person name="Mackiewicz B."/>
            <person name="Farian E."/>
            <person name="Cholewa G."/>
            <person name="Cholewa A."/>
            <person name="Dutkiewicz J."/>
        </authorList>
    </citation>
    <scope>NUCLEOTIDE SEQUENCE [LARGE SCALE GENOMIC DNA]</scope>
    <source>
        <strain evidence="10 11">AB</strain>
    </source>
</reference>
<comment type="similarity">
    <text evidence="2">Belongs to the bacterial sugar transferase family.</text>
</comment>
<evidence type="ECO:0000256" key="2">
    <source>
        <dbReference type="ARBA" id="ARBA00006464"/>
    </source>
</evidence>
<feature type="transmembrane region" description="Helical" evidence="8">
    <location>
        <begin position="159"/>
        <end position="181"/>
    </location>
</feature>
<name>A0AA97FGM6_9MICO</name>
<dbReference type="PANTHER" id="PTHR30576:SF10">
    <property type="entry name" value="SLL5057 PROTEIN"/>
    <property type="match status" value="1"/>
</dbReference>
<dbReference type="InterPro" id="IPR017475">
    <property type="entry name" value="EPS_sugar_tfrase"/>
</dbReference>
<evidence type="ECO:0000256" key="7">
    <source>
        <dbReference type="SAM" id="MobiDB-lite"/>
    </source>
</evidence>
<feature type="transmembrane region" description="Helical" evidence="8">
    <location>
        <begin position="134"/>
        <end position="153"/>
    </location>
</feature>
<dbReference type="Proteomes" id="UP001305498">
    <property type="component" value="Chromosome"/>
</dbReference>